<dbReference type="GO" id="GO:0017147">
    <property type="term" value="F:Wnt-protein binding"/>
    <property type="evidence" value="ECO:0007669"/>
    <property type="project" value="TreeGrafter"/>
</dbReference>
<dbReference type="GO" id="GO:0060070">
    <property type="term" value="P:canonical Wnt signaling pathway"/>
    <property type="evidence" value="ECO:0007669"/>
    <property type="project" value="TreeGrafter"/>
</dbReference>
<evidence type="ECO:0000256" key="1">
    <source>
        <dbReference type="SAM" id="MobiDB-lite"/>
    </source>
</evidence>
<evidence type="ECO:0000313" key="2">
    <source>
        <dbReference type="EMBL" id="PVD37211.1"/>
    </source>
</evidence>
<dbReference type="Proteomes" id="UP000245119">
    <property type="component" value="Linkage Group LG2"/>
</dbReference>
<dbReference type="InterPro" id="IPR050778">
    <property type="entry name" value="Cueball_EGF_LRP_Nidogen"/>
</dbReference>
<dbReference type="AlphaFoldDB" id="A0A2T7PUW7"/>
<accession>A0A2T7PUW7</accession>
<dbReference type="Gene3D" id="2.120.10.30">
    <property type="entry name" value="TolB, C-terminal domain"/>
    <property type="match status" value="1"/>
</dbReference>
<evidence type="ECO:0000313" key="3">
    <source>
        <dbReference type="Proteomes" id="UP000245119"/>
    </source>
</evidence>
<protein>
    <submittedName>
        <fullName evidence="2">Uncharacterized protein</fullName>
    </submittedName>
</protein>
<dbReference type="PANTHER" id="PTHR46513">
    <property type="entry name" value="VITELLOGENIN RECEPTOR-LIKE PROTEIN-RELATED-RELATED"/>
    <property type="match status" value="1"/>
</dbReference>
<sequence length="176" mass="18865">MYMYRRCVVFWGDAQTDKIGMTNVENQTTTVIVSIPSTHIFGMDLYKNNLYVTDWGAAGNLGLTSAIHRIANNGTSAATIGRVLGHLADIVVANGCTVNNGGCTDICIPLPGDSKKCITPDPSVPAPGRRRRRSPENINEVITTRRVARSVSEGEENGGVVKYSGEVDLGILSPTD</sequence>
<keyword evidence="3" id="KW-1185">Reference proteome</keyword>
<dbReference type="GO" id="GO:0005886">
    <property type="term" value="C:plasma membrane"/>
    <property type="evidence" value="ECO:0007669"/>
    <property type="project" value="TreeGrafter"/>
</dbReference>
<dbReference type="InterPro" id="IPR011042">
    <property type="entry name" value="6-blade_b-propeller_TolB-like"/>
</dbReference>
<name>A0A2T7PUW7_POMCA</name>
<feature type="region of interest" description="Disordered" evidence="1">
    <location>
        <begin position="119"/>
        <end position="141"/>
    </location>
</feature>
<organism evidence="2 3">
    <name type="scientific">Pomacea canaliculata</name>
    <name type="common">Golden apple snail</name>
    <dbReference type="NCBI Taxonomy" id="400727"/>
    <lineage>
        <taxon>Eukaryota</taxon>
        <taxon>Metazoa</taxon>
        <taxon>Spiralia</taxon>
        <taxon>Lophotrochozoa</taxon>
        <taxon>Mollusca</taxon>
        <taxon>Gastropoda</taxon>
        <taxon>Caenogastropoda</taxon>
        <taxon>Architaenioglossa</taxon>
        <taxon>Ampullarioidea</taxon>
        <taxon>Ampullariidae</taxon>
        <taxon>Pomacea</taxon>
    </lineage>
</organism>
<dbReference type="SUPFAM" id="SSF63825">
    <property type="entry name" value="YWTD domain"/>
    <property type="match status" value="1"/>
</dbReference>
<reference evidence="2 3" key="1">
    <citation type="submission" date="2018-04" db="EMBL/GenBank/DDBJ databases">
        <title>The genome of golden apple snail Pomacea canaliculata provides insight into stress tolerance and invasive adaptation.</title>
        <authorList>
            <person name="Liu C."/>
            <person name="Liu B."/>
            <person name="Ren Y."/>
            <person name="Zhang Y."/>
            <person name="Wang H."/>
            <person name="Li S."/>
            <person name="Jiang F."/>
            <person name="Yin L."/>
            <person name="Zhang G."/>
            <person name="Qian W."/>
            <person name="Fan W."/>
        </authorList>
    </citation>
    <scope>NUCLEOTIDE SEQUENCE [LARGE SCALE GENOMIC DNA]</scope>
    <source>
        <strain evidence="2">SZHN2017</strain>
        <tissue evidence="2">Muscle</tissue>
    </source>
</reference>
<comment type="caution">
    <text evidence="2">The sequence shown here is derived from an EMBL/GenBank/DDBJ whole genome shotgun (WGS) entry which is preliminary data.</text>
</comment>
<dbReference type="PANTHER" id="PTHR46513:SF13">
    <property type="entry name" value="EGF-LIKE DOMAIN-CONTAINING PROTEIN"/>
    <property type="match status" value="1"/>
</dbReference>
<gene>
    <name evidence="2" type="ORF">C0Q70_04206</name>
</gene>
<dbReference type="EMBL" id="PZQS01000002">
    <property type="protein sequence ID" value="PVD37211.1"/>
    <property type="molecule type" value="Genomic_DNA"/>
</dbReference>
<proteinExistence type="predicted"/>
<dbReference type="OrthoDB" id="10046193at2759"/>
<dbReference type="GO" id="GO:0042813">
    <property type="term" value="F:Wnt receptor activity"/>
    <property type="evidence" value="ECO:0007669"/>
    <property type="project" value="TreeGrafter"/>
</dbReference>